<accession>A0ACC7NYR0</accession>
<evidence type="ECO:0000313" key="1">
    <source>
        <dbReference type="EMBL" id="MFM9329542.1"/>
    </source>
</evidence>
<dbReference type="Proteomes" id="UP001631969">
    <property type="component" value="Unassembled WGS sequence"/>
</dbReference>
<proteinExistence type="predicted"/>
<name>A0ACC7NYR0_9BACL</name>
<comment type="caution">
    <text evidence="1">The sequence shown here is derived from an EMBL/GenBank/DDBJ whole genome shotgun (WGS) entry which is preliminary data.</text>
</comment>
<reference evidence="1" key="1">
    <citation type="submission" date="2024-12" db="EMBL/GenBank/DDBJ databases">
        <authorList>
            <person name="Wu N."/>
        </authorList>
    </citation>
    <scope>NUCLEOTIDE SEQUENCE</scope>
    <source>
        <strain evidence="1">P15</strain>
    </source>
</reference>
<evidence type="ECO:0000313" key="2">
    <source>
        <dbReference type="Proteomes" id="UP001631969"/>
    </source>
</evidence>
<dbReference type="EMBL" id="JBJURJ010000009">
    <property type="protein sequence ID" value="MFM9329542.1"/>
    <property type="molecule type" value="Genomic_DNA"/>
</dbReference>
<gene>
    <name evidence="1" type="ORF">ACI1P1_14710</name>
</gene>
<keyword evidence="2" id="KW-1185">Reference proteome</keyword>
<organism evidence="1 2">
    <name type="scientific">Paenibacillus mesotrionivorans</name>
    <dbReference type="NCBI Taxonomy" id="3160968"/>
    <lineage>
        <taxon>Bacteria</taxon>
        <taxon>Bacillati</taxon>
        <taxon>Bacillota</taxon>
        <taxon>Bacilli</taxon>
        <taxon>Bacillales</taxon>
        <taxon>Paenibacillaceae</taxon>
        <taxon>Paenibacillus</taxon>
    </lineage>
</organism>
<protein>
    <submittedName>
        <fullName evidence="1">Hydrogenase small subunit</fullName>
    </submittedName>
</protein>
<sequence length="393" mass="41954">MAGRKTIYETAMERGVTRRDFLKMCTVLTAVMGLDITLEEKVVKAVESAKRVPVIWLQMQDCTGCSESFIRTTHPKLESVLFDMISLEYSEVLSAASGHQVEEARRKVIEEYAGEYVLAVEGSVPKNAEYLMVGGVPAKDVLLETAAKAKLILAYGSCSSWGGIAAAGPNPTGAMPITDIIKDKPVIRVPGCPPIAEVMTGVIAHVLTFGTVPELDAQGRPKAFYRHRIHDKCNRRAYFDSGLFVESFDDEGLKQGYCLYKVGCKGPTTYNSCAEMRWNGGVSYPIQSGNPCIGCSENAFWDMGPFTTRVSQIPGTQTTINPDLVGLGLLGGTVGGVAIHAGATAVKKMMDGKKHAAADSHDETASHHDDKPKKSGPPPGQGPNSGIGGGASV</sequence>